<organism evidence="8 9">
    <name type="scientific">Cuniculiplasma divulgatum</name>
    <dbReference type="NCBI Taxonomy" id="1673428"/>
    <lineage>
        <taxon>Archaea</taxon>
        <taxon>Methanobacteriati</taxon>
        <taxon>Thermoplasmatota</taxon>
        <taxon>Thermoplasmata</taxon>
        <taxon>Thermoplasmatales</taxon>
        <taxon>Cuniculiplasmataceae</taxon>
        <taxon>Cuniculiplasma</taxon>
    </lineage>
</organism>
<evidence type="ECO:0000259" key="7">
    <source>
        <dbReference type="PROSITE" id="PS50893"/>
    </source>
</evidence>
<dbReference type="RefSeq" id="WP_077075809.1">
    <property type="nucleotide sequence ID" value="NZ_LT719092.1"/>
</dbReference>
<evidence type="ECO:0000256" key="1">
    <source>
        <dbReference type="ARBA" id="ARBA00004202"/>
    </source>
</evidence>
<dbReference type="GeneID" id="30926768"/>
<dbReference type="PANTHER" id="PTHR43297:SF2">
    <property type="entry name" value="DIPEPTIDE TRANSPORT ATP-BINDING PROTEIN DPPD"/>
    <property type="match status" value="1"/>
</dbReference>
<evidence type="ECO:0000313" key="8">
    <source>
        <dbReference type="EMBL" id="SJK84021.1"/>
    </source>
</evidence>
<dbReference type="InterPro" id="IPR027417">
    <property type="entry name" value="P-loop_NTPase"/>
</dbReference>
<dbReference type="InterPro" id="IPR017871">
    <property type="entry name" value="ABC_transporter-like_CS"/>
</dbReference>
<keyword evidence="2" id="KW-0813">Transport</keyword>
<dbReference type="InterPro" id="IPR003439">
    <property type="entry name" value="ABC_transporter-like_ATP-bd"/>
</dbReference>
<dbReference type="KEGG" id="cdiv:CPM_0126"/>
<reference evidence="9" key="1">
    <citation type="submission" date="2016-06" db="EMBL/GenBank/DDBJ databases">
        <authorList>
            <person name="Toshchakov V.S."/>
        </authorList>
    </citation>
    <scope>NUCLEOTIDE SEQUENCE [LARGE SCALE GENOMIC DNA]</scope>
    <source>
        <strain>PM4 (JCM 30641</strain>
        <strain evidence="9">\VKM B-2940)</strain>
    </source>
</reference>
<keyword evidence="9" id="KW-1185">Reference proteome</keyword>
<evidence type="ECO:0000256" key="6">
    <source>
        <dbReference type="ARBA" id="ARBA00023136"/>
    </source>
</evidence>
<dbReference type="AlphaFoldDB" id="A0A1R4A4Y0"/>
<keyword evidence="6" id="KW-0472">Membrane</keyword>
<keyword evidence="5" id="KW-0067">ATP-binding</keyword>
<dbReference type="InterPro" id="IPR003593">
    <property type="entry name" value="AAA+_ATPase"/>
</dbReference>
<feature type="domain" description="ABC transporter" evidence="7">
    <location>
        <begin position="12"/>
        <end position="258"/>
    </location>
</feature>
<evidence type="ECO:0000256" key="3">
    <source>
        <dbReference type="ARBA" id="ARBA00022475"/>
    </source>
</evidence>
<dbReference type="CDD" id="cd03257">
    <property type="entry name" value="ABC_NikE_OppD_transporters"/>
    <property type="match status" value="1"/>
</dbReference>
<protein>
    <submittedName>
        <fullName evidence="8">PepT family ABC transporter ATPase</fullName>
    </submittedName>
</protein>
<keyword evidence="3" id="KW-1003">Cell membrane</keyword>
<dbReference type="GO" id="GO:0005886">
    <property type="term" value="C:plasma membrane"/>
    <property type="evidence" value="ECO:0007669"/>
    <property type="project" value="UniProtKB-SubCell"/>
</dbReference>
<accession>A0A1R4A4Y0</accession>
<dbReference type="GO" id="GO:0016887">
    <property type="term" value="F:ATP hydrolysis activity"/>
    <property type="evidence" value="ECO:0007669"/>
    <property type="project" value="InterPro"/>
</dbReference>
<name>A0A1R4A4Y0_9ARCH</name>
<dbReference type="Proteomes" id="UP000187822">
    <property type="component" value="Chromosome I"/>
</dbReference>
<dbReference type="Gene3D" id="3.40.50.300">
    <property type="entry name" value="P-loop containing nucleotide triphosphate hydrolases"/>
    <property type="match status" value="1"/>
</dbReference>
<gene>
    <name evidence="8" type="ORF">CPM_0126</name>
</gene>
<evidence type="ECO:0000256" key="2">
    <source>
        <dbReference type="ARBA" id="ARBA00022448"/>
    </source>
</evidence>
<keyword evidence="4" id="KW-0547">Nucleotide-binding</keyword>
<dbReference type="SUPFAM" id="SSF52540">
    <property type="entry name" value="P-loop containing nucleoside triphosphate hydrolases"/>
    <property type="match status" value="1"/>
</dbReference>
<dbReference type="STRING" id="1673428.CPM_0126"/>
<dbReference type="PROSITE" id="PS00211">
    <property type="entry name" value="ABC_TRANSPORTER_1"/>
    <property type="match status" value="1"/>
</dbReference>
<dbReference type="OrthoDB" id="18209at2157"/>
<evidence type="ECO:0000313" key="9">
    <source>
        <dbReference type="Proteomes" id="UP000187822"/>
    </source>
</evidence>
<dbReference type="PROSITE" id="PS50893">
    <property type="entry name" value="ABC_TRANSPORTER_2"/>
    <property type="match status" value="1"/>
</dbReference>
<dbReference type="EMBL" id="LT719092">
    <property type="protein sequence ID" value="SJK84021.1"/>
    <property type="molecule type" value="Genomic_DNA"/>
</dbReference>
<evidence type="ECO:0000256" key="4">
    <source>
        <dbReference type="ARBA" id="ARBA00022741"/>
    </source>
</evidence>
<dbReference type="SMART" id="SM00382">
    <property type="entry name" value="AAA"/>
    <property type="match status" value="1"/>
</dbReference>
<evidence type="ECO:0000256" key="5">
    <source>
        <dbReference type="ARBA" id="ARBA00022840"/>
    </source>
</evidence>
<dbReference type="GO" id="GO:0005524">
    <property type="term" value="F:ATP binding"/>
    <property type="evidence" value="ECO:0007669"/>
    <property type="project" value="UniProtKB-KW"/>
</dbReference>
<dbReference type="Pfam" id="PF00005">
    <property type="entry name" value="ABC_tran"/>
    <property type="match status" value="1"/>
</dbReference>
<proteinExistence type="predicted"/>
<comment type="subcellular location">
    <subcellularLocation>
        <location evidence="1">Cell membrane</location>
        <topology evidence="1">Peripheral membrane protein</topology>
    </subcellularLocation>
</comment>
<sequence length="266" mass="29535">MDTNSSEIVLDVRNLSVIYSSYGVEKKAVDSISFKLRRGEILGIVGESGAGKSTIAKAIMGIIDPPSYATGEVIFNGKNIIGMSEYKLNKIRWNKITMIFQASMNSLNPVESVKSNFMSVLKDKLNINEKGEAEVKIDEVLRYVSLPLYVKDNFPHELSGGMRQRILIALAMITGPEIVIADEPTTALDIITEFYVLSILKKNLQRSGSSMIYITHDLPSVIFLADEMLVMKDGLIVEKGAIKNIINNPQNEYTRKLVSTLNEVID</sequence>
<dbReference type="InterPro" id="IPR050388">
    <property type="entry name" value="ABC_Ni/Peptide_Import"/>
</dbReference>
<dbReference type="PANTHER" id="PTHR43297">
    <property type="entry name" value="OLIGOPEPTIDE TRANSPORT ATP-BINDING PROTEIN APPD"/>
    <property type="match status" value="1"/>
</dbReference>